<gene>
    <name evidence="5" type="ORF">Tsubulata_024278</name>
</gene>
<dbReference type="GO" id="GO:0048046">
    <property type="term" value="C:apoplast"/>
    <property type="evidence" value="ECO:0007669"/>
    <property type="project" value="UniProtKB-SubCell"/>
</dbReference>
<dbReference type="InterPro" id="IPR044859">
    <property type="entry name" value="Allene_oxi_cyc_Dirigent"/>
</dbReference>
<feature type="chain" id="PRO_5040527626" description="Dirigent protein" evidence="4">
    <location>
        <begin position="23"/>
        <end position="188"/>
    </location>
</feature>
<dbReference type="OrthoDB" id="1864232at2759"/>
<comment type="caution">
    <text evidence="5">The sequence shown here is derived from an EMBL/GenBank/DDBJ whole genome shotgun (WGS) entry which is preliminary data.</text>
</comment>
<keyword evidence="3 4" id="KW-0964">Secreted</keyword>
<comment type="subunit">
    <text evidence="2 4">Homodimer.</text>
</comment>
<organism evidence="5 6">
    <name type="scientific">Turnera subulata</name>
    <dbReference type="NCBI Taxonomy" id="218843"/>
    <lineage>
        <taxon>Eukaryota</taxon>
        <taxon>Viridiplantae</taxon>
        <taxon>Streptophyta</taxon>
        <taxon>Embryophyta</taxon>
        <taxon>Tracheophyta</taxon>
        <taxon>Spermatophyta</taxon>
        <taxon>Magnoliopsida</taxon>
        <taxon>eudicotyledons</taxon>
        <taxon>Gunneridae</taxon>
        <taxon>Pentapetalae</taxon>
        <taxon>rosids</taxon>
        <taxon>fabids</taxon>
        <taxon>Malpighiales</taxon>
        <taxon>Passifloraceae</taxon>
        <taxon>Turnera</taxon>
    </lineage>
</organism>
<feature type="signal peptide" evidence="4">
    <location>
        <begin position="1"/>
        <end position="22"/>
    </location>
</feature>
<keyword evidence="4" id="KW-0732">Signal</keyword>
<dbReference type="Pfam" id="PF03018">
    <property type="entry name" value="Dirigent"/>
    <property type="match status" value="1"/>
</dbReference>
<name>A0A9Q0G7P7_9ROSI</name>
<evidence type="ECO:0000313" key="6">
    <source>
        <dbReference type="Proteomes" id="UP001141552"/>
    </source>
</evidence>
<protein>
    <recommendedName>
        <fullName evidence="4">Dirigent protein</fullName>
    </recommendedName>
</protein>
<keyword evidence="6" id="KW-1185">Reference proteome</keyword>
<proteinExistence type="inferred from homology"/>
<comment type="similarity">
    <text evidence="1 4">Belongs to the plant dirigent protein family.</text>
</comment>
<dbReference type="EMBL" id="JAKUCV010001887">
    <property type="protein sequence ID" value="KAJ4844703.1"/>
    <property type="molecule type" value="Genomic_DNA"/>
</dbReference>
<dbReference type="AlphaFoldDB" id="A0A9Q0G7P7"/>
<dbReference type="Gene3D" id="2.40.480.10">
    <property type="entry name" value="Allene oxide cyclase-like"/>
    <property type="match status" value="1"/>
</dbReference>
<keyword evidence="4" id="KW-0052">Apoplast</keyword>
<evidence type="ECO:0000256" key="3">
    <source>
        <dbReference type="ARBA" id="ARBA00022525"/>
    </source>
</evidence>
<evidence type="ECO:0000256" key="2">
    <source>
        <dbReference type="ARBA" id="ARBA00011738"/>
    </source>
</evidence>
<evidence type="ECO:0000256" key="4">
    <source>
        <dbReference type="RuleBase" id="RU363099"/>
    </source>
</evidence>
<comment type="subcellular location">
    <subcellularLocation>
        <location evidence="4">Secreted</location>
        <location evidence="4">Extracellular space</location>
        <location evidence="4">Apoplast</location>
    </subcellularLocation>
</comment>
<reference evidence="5" key="2">
    <citation type="journal article" date="2023" name="Plants (Basel)">
        <title>Annotation of the Turnera subulata (Passifloraceae) Draft Genome Reveals the S-Locus Evolved after the Divergence of Turneroideae from Passifloroideae in a Stepwise Manner.</title>
        <authorList>
            <person name="Henning P.M."/>
            <person name="Roalson E.H."/>
            <person name="Mir W."/>
            <person name="McCubbin A.G."/>
            <person name="Shore J.S."/>
        </authorList>
    </citation>
    <scope>NUCLEOTIDE SEQUENCE</scope>
    <source>
        <strain evidence="5">F60SS</strain>
    </source>
</reference>
<evidence type="ECO:0000313" key="5">
    <source>
        <dbReference type="EMBL" id="KAJ4844703.1"/>
    </source>
</evidence>
<evidence type="ECO:0000256" key="1">
    <source>
        <dbReference type="ARBA" id="ARBA00010746"/>
    </source>
</evidence>
<comment type="function">
    <text evidence="4">Dirigent proteins impart stereoselectivity on the phenoxy radical-coupling reaction, yielding optically active lignans from two molecules of coniferyl alcohol in the biosynthesis of lignans, flavonolignans, and alkaloids and thus plays a central role in plant secondary metabolism.</text>
</comment>
<sequence length="188" mass="20325">MAQFTLTFQTIFIACCLSLATAKSDSGSFSGNLSPKALGLKKEKLTHLHFYFHDIVAGPRPTAVRVAEPTAANSSLSLFGAVTVMDNPLTITPKLRSKLVGRAQGIYASDSQNEPSLLMVFNLVFTAGKFNGSSLSILGRNAVFSSVREMPIVGGSGVFRFARGYAEARTYSFDPYAIVGYDVYAFHY</sequence>
<accession>A0A9Q0G7P7</accession>
<dbReference type="Proteomes" id="UP001141552">
    <property type="component" value="Unassembled WGS sequence"/>
</dbReference>
<reference evidence="5" key="1">
    <citation type="submission" date="2022-02" db="EMBL/GenBank/DDBJ databases">
        <authorList>
            <person name="Henning P.M."/>
            <person name="McCubbin A.G."/>
            <person name="Shore J.S."/>
        </authorList>
    </citation>
    <scope>NUCLEOTIDE SEQUENCE</scope>
    <source>
        <strain evidence="5">F60SS</strain>
        <tissue evidence="5">Leaves</tissue>
    </source>
</reference>
<dbReference type="PANTHER" id="PTHR21495">
    <property type="entry name" value="NUCLEOPORIN-RELATED"/>
    <property type="match status" value="1"/>
</dbReference>
<dbReference type="GO" id="GO:0009699">
    <property type="term" value="P:phenylpropanoid biosynthetic process"/>
    <property type="evidence" value="ECO:0007669"/>
    <property type="project" value="UniProtKB-ARBA"/>
</dbReference>
<dbReference type="InterPro" id="IPR004265">
    <property type="entry name" value="Dirigent"/>
</dbReference>